<keyword evidence="1" id="KW-0472">Membrane</keyword>
<gene>
    <name evidence="2" type="ORF">BJY28_001719</name>
</gene>
<feature type="transmembrane region" description="Helical" evidence="1">
    <location>
        <begin position="6"/>
        <end position="25"/>
    </location>
</feature>
<comment type="caution">
    <text evidence="2">The sequence shown here is derived from an EMBL/GenBank/DDBJ whole genome shotgun (WGS) entry which is preliminary data.</text>
</comment>
<evidence type="ECO:0000256" key="1">
    <source>
        <dbReference type="SAM" id="Phobius"/>
    </source>
</evidence>
<feature type="transmembrane region" description="Helical" evidence="1">
    <location>
        <begin position="152"/>
        <end position="172"/>
    </location>
</feature>
<keyword evidence="1" id="KW-0812">Transmembrane</keyword>
<evidence type="ECO:0000313" key="3">
    <source>
        <dbReference type="Proteomes" id="UP000592181"/>
    </source>
</evidence>
<feature type="transmembrane region" description="Helical" evidence="1">
    <location>
        <begin position="32"/>
        <end position="53"/>
    </location>
</feature>
<keyword evidence="3" id="KW-1185">Reference proteome</keyword>
<feature type="transmembrane region" description="Helical" evidence="1">
    <location>
        <begin position="65"/>
        <end position="83"/>
    </location>
</feature>
<reference evidence="2 3" key="1">
    <citation type="submission" date="2020-07" db="EMBL/GenBank/DDBJ databases">
        <title>Sequencing the genomes of 1000 actinobacteria strains.</title>
        <authorList>
            <person name="Klenk H.-P."/>
        </authorList>
    </citation>
    <scope>NUCLEOTIDE SEQUENCE [LARGE SCALE GENOMIC DNA]</scope>
    <source>
        <strain evidence="2 3">DSM 24723</strain>
    </source>
</reference>
<feature type="transmembrane region" description="Helical" evidence="1">
    <location>
        <begin position="122"/>
        <end position="140"/>
    </location>
</feature>
<evidence type="ECO:0000313" key="2">
    <source>
        <dbReference type="EMBL" id="NYG37250.1"/>
    </source>
</evidence>
<proteinExistence type="predicted"/>
<keyword evidence="1" id="KW-1133">Transmembrane helix</keyword>
<dbReference type="EMBL" id="JACBZX010000001">
    <property type="protein sequence ID" value="NYG37250.1"/>
    <property type="molecule type" value="Genomic_DNA"/>
</dbReference>
<dbReference type="AlphaFoldDB" id="A0A852X739"/>
<organism evidence="2 3">
    <name type="scientific">Janibacter alkaliphilus</name>
    <dbReference type="NCBI Taxonomy" id="1069963"/>
    <lineage>
        <taxon>Bacteria</taxon>
        <taxon>Bacillati</taxon>
        <taxon>Actinomycetota</taxon>
        <taxon>Actinomycetes</taxon>
        <taxon>Micrococcales</taxon>
        <taxon>Intrasporangiaceae</taxon>
        <taxon>Janibacter</taxon>
    </lineage>
</organism>
<protein>
    <recommendedName>
        <fullName evidence="4">2TM domain-containing protein</fullName>
    </recommendedName>
</protein>
<dbReference type="Proteomes" id="UP000592181">
    <property type="component" value="Unassembled WGS sequence"/>
</dbReference>
<accession>A0A852X739</accession>
<sequence>MLYAVIITSEVLFWVFLLAGLTARYPLRSPRLGAALLVCAPLVDLITLAAAVIDLRGGAEPSFAHVLAAIYIGVSVGFGHSMMRWADVRFAHRFADGPAPERVPERGPAKAAHERVQLVRHVVSWAIGAGLMTLAALLVGTPAAEQTFLGAAGVWSAALVIDAVWSLSYTLVPGRAQS</sequence>
<dbReference type="RefSeq" id="WP_179462651.1">
    <property type="nucleotide sequence ID" value="NZ_JACBZX010000001.1"/>
</dbReference>
<name>A0A852X739_9MICO</name>
<evidence type="ECO:0008006" key="4">
    <source>
        <dbReference type="Google" id="ProtNLM"/>
    </source>
</evidence>